<dbReference type="OrthoDB" id="1450004at2"/>
<dbReference type="RefSeq" id="WP_108113334.1">
    <property type="nucleotide sequence ID" value="NZ_QBKT01000001.1"/>
</dbReference>
<protein>
    <submittedName>
        <fullName evidence="1">Uncharacterized protein</fullName>
    </submittedName>
</protein>
<name>A0A2T6C6P5_9FLAO</name>
<reference evidence="1 2" key="1">
    <citation type="submission" date="2018-04" db="EMBL/GenBank/DDBJ databases">
        <title>Genomic Encyclopedia of Archaeal and Bacterial Type Strains, Phase II (KMG-II): from individual species to whole genera.</title>
        <authorList>
            <person name="Goeker M."/>
        </authorList>
    </citation>
    <scope>NUCLEOTIDE SEQUENCE [LARGE SCALE GENOMIC DNA]</scope>
    <source>
        <strain evidence="1 2">DSM 25731</strain>
    </source>
</reference>
<keyword evidence="2" id="KW-1185">Reference proteome</keyword>
<sequence>MDLKYLHVNEKQYSEALLISEKQVYILKKLLKDLLQNEVLIINTTLGLEIYYESPNDYTGIIKNILALIVSEKRDMNASFDFLYLKNEKEIQYSIHDSIKHIENDSFFLGYLKDMMRQLKPQYESSKRIIGKLSDLWNEATKNLSVKNVNLQEIHALQIDFQDVYINMIEDKVLKELVVGAVDVKYAN</sequence>
<dbReference type="EMBL" id="QBKT01000001">
    <property type="protein sequence ID" value="PTX63982.1"/>
    <property type="molecule type" value="Genomic_DNA"/>
</dbReference>
<evidence type="ECO:0000313" key="2">
    <source>
        <dbReference type="Proteomes" id="UP000244090"/>
    </source>
</evidence>
<dbReference type="Proteomes" id="UP000244090">
    <property type="component" value="Unassembled WGS sequence"/>
</dbReference>
<accession>A0A2T6C6P5</accession>
<dbReference type="AlphaFoldDB" id="A0A2T6C6P5"/>
<gene>
    <name evidence="1" type="ORF">C8N46_101592</name>
</gene>
<proteinExistence type="predicted"/>
<comment type="caution">
    <text evidence="1">The sequence shown here is derived from an EMBL/GenBank/DDBJ whole genome shotgun (WGS) entry which is preliminary data.</text>
</comment>
<organism evidence="1 2">
    <name type="scientific">Kordia periserrulae</name>
    <dbReference type="NCBI Taxonomy" id="701523"/>
    <lineage>
        <taxon>Bacteria</taxon>
        <taxon>Pseudomonadati</taxon>
        <taxon>Bacteroidota</taxon>
        <taxon>Flavobacteriia</taxon>
        <taxon>Flavobacteriales</taxon>
        <taxon>Flavobacteriaceae</taxon>
        <taxon>Kordia</taxon>
    </lineage>
</organism>
<evidence type="ECO:0000313" key="1">
    <source>
        <dbReference type="EMBL" id="PTX63982.1"/>
    </source>
</evidence>